<comment type="caution">
    <text evidence="1">The sequence shown here is derived from an EMBL/GenBank/DDBJ whole genome shotgun (WGS) entry which is preliminary data.</text>
</comment>
<gene>
    <name evidence="1" type="ORF">EZI54_01180</name>
</gene>
<proteinExistence type="predicted"/>
<organism evidence="1 2">
    <name type="scientific">Marinobacter halodurans</name>
    <dbReference type="NCBI Taxonomy" id="2528979"/>
    <lineage>
        <taxon>Bacteria</taxon>
        <taxon>Pseudomonadati</taxon>
        <taxon>Pseudomonadota</taxon>
        <taxon>Gammaproteobacteria</taxon>
        <taxon>Pseudomonadales</taxon>
        <taxon>Marinobacteraceae</taxon>
        <taxon>Marinobacter</taxon>
    </lineage>
</organism>
<keyword evidence="2" id="KW-1185">Reference proteome</keyword>
<evidence type="ECO:0000313" key="1">
    <source>
        <dbReference type="EMBL" id="TBW59596.1"/>
    </source>
</evidence>
<sequence>MLTSRYPRPLPGRHRNDLLDLDNGSGSLSAMDLAAARHSLIEAGFVPCRQSADHWILSRGEQRIHLYGEAELAAFAQRYRPNRAPVALSDQQPKETCP</sequence>
<reference evidence="1 2" key="1">
    <citation type="submission" date="2019-02" db="EMBL/GenBank/DDBJ databases">
        <title>Marinobacter halodurans sp. nov., a marine bacterium isolated from sea tidal flat.</title>
        <authorList>
            <person name="Yoo Y."/>
            <person name="Lee D.W."/>
            <person name="Kim B.S."/>
            <person name="Kim J.-J."/>
        </authorList>
    </citation>
    <scope>NUCLEOTIDE SEQUENCE [LARGE SCALE GENOMIC DNA]</scope>
    <source>
        <strain evidence="1 2">YJ-S3-2</strain>
    </source>
</reference>
<dbReference type="RefSeq" id="WP_131478188.1">
    <property type="nucleotide sequence ID" value="NZ_SJDL01000001.1"/>
</dbReference>
<accession>A0ABY1ZR36</accession>
<dbReference type="Proteomes" id="UP000313645">
    <property type="component" value="Unassembled WGS sequence"/>
</dbReference>
<evidence type="ECO:0000313" key="2">
    <source>
        <dbReference type="Proteomes" id="UP000313645"/>
    </source>
</evidence>
<dbReference type="EMBL" id="SJDL01000001">
    <property type="protein sequence ID" value="TBW59596.1"/>
    <property type="molecule type" value="Genomic_DNA"/>
</dbReference>
<name>A0ABY1ZR36_9GAMM</name>
<protein>
    <submittedName>
        <fullName evidence="1">Uncharacterized protein</fullName>
    </submittedName>
</protein>